<gene>
    <name evidence="1" type="ORF">H0G86_010578</name>
</gene>
<accession>A0A8G0LMP8</accession>
<evidence type="ECO:0000313" key="1">
    <source>
        <dbReference type="EMBL" id="QYT03633.1"/>
    </source>
</evidence>
<sequence>MRSFIAYVERRFVERHWRIEVVKALRQRLRAPAHLPYGEQSAKHHHQTEPLFVRDPWSLRQGAYQLHLVPSTSTAALPHGISLLLSKAPFYSTLCILCDNGVPKWEFWRCGVSRREPTVHAPNKVLETV</sequence>
<reference evidence="1 2" key="1">
    <citation type="journal article" date="2021" name="BMC Genomics">
        <title>Telomere-to-telomere genome assembly of asparaginase-producing Trichoderma simmonsii.</title>
        <authorList>
            <person name="Chung D."/>
            <person name="Kwon Y.M."/>
            <person name="Yang Y."/>
        </authorList>
    </citation>
    <scope>NUCLEOTIDE SEQUENCE [LARGE SCALE GENOMIC DNA]</scope>
    <source>
        <strain evidence="1 2">GH-Sj1</strain>
    </source>
</reference>
<dbReference type="AlphaFoldDB" id="A0A8G0LMP8"/>
<proteinExistence type="predicted"/>
<organism evidence="1 2">
    <name type="scientific">Trichoderma simmonsii</name>
    <dbReference type="NCBI Taxonomy" id="1491479"/>
    <lineage>
        <taxon>Eukaryota</taxon>
        <taxon>Fungi</taxon>
        <taxon>Dikarya</taxon>
        <taxon>Ascomycota</taxon>
        <taxon>Pezizomycotina</taxon>
        <taxon>Sordariomycetes</taxon>
        <taxon>Hypocreomycetidae</taxon>
        <taxon>Hypocreales</taxon>
        <taxon>Hypocreaceae</taxon>
        <taxon>Trichoderma</taxon>
    </lineage>
</organism>
<protein>
    <submittedName>
        <fullName evidence="1">Uncharacterized protein</fullName>
    </submittedName>
</protein>
<name>A0A8G0LMP8_9HYPO</name>
<evidence type="ECO:0000313" key="2">
    <source>
        <dbReference type="Proteomes" id="UP000826661"/>
    </source>
</evidence>
<dbReference type="EMBL" id="CP075869">
    <property type="protein sequence ID" value="QYT03633.1"/>
    <property type="molecule type" value="Genomic_DNA"/>
</dbReference>
<dbReference type="Proteomes" id="UP000826661">
    <property type="component" value="Chromosome VI"/>
</dbReference>
<keyword evidence="2" id="KW-1185">Reference proteome</keyword>